<gene>
    <name evidence="3" type="primary">100633903</name>
</gene>
<dbReference type="InterPro" id="IPR014830">
    <property type="entry name" value="Glycolipid_transfer_prot_dom"/>
</dbReference>
<dbReference type="GO" id="GO:1902388">
    <property type="term" value="F:ceramide 1-phosphate transfer activity"/>
    <property type="evidence" value="ECO:0007669"/>
    <property type="project" value="TreeGrafter"/>
</dbReference>
<evidence type="ECO:0000313" key="4">
    <source>
        <dbReference type="Proteomes" id="UP000007879"/>
    </source>
</evidence>
<dbReference type="Pfam" id="PF08718">
    <property type="entry name" value="GLTP"/>
    <property type="match status" value="1"/>
</dbReference>
<dbReference type="Proteomes" id="UP000007879">
    <property type="component" value="Unassembled WGS sequence"/>
</dbReference>
<keyword evidence="1" id="KW-0813">Transport</keyword>
<proteinExistence type="predicted"/>
<dbReference type="Gene3D" id="1.10.3520.10">
    <property type="entry name" value="Glycolipid transfer protein"/>
    <property type="match status" value="1"/>
</dbReference>
<dbReference type="PANTHER" id="PTHR10219:SF25">
    <property type="entry name" value="PLECKSTRIN HOMOLOGY DOMAIN-CONTAINING FAMILY A MEMBER 8"/>
    <property type="match status" value="1"/>
</dbReference>
<dbReference type="OrthoDB" id="205255at2759"/>
<dbReference type="GO" id="GO:0005829">
    <property type="term" value="C:cytosol"/>
    <property type="evidence" value="ECO:0007669"/>
    <property type="project" value="TreeGrafter"/>
</dbReference>
<dbReference type="SUPFAM" id="SSF110004">
    <property type="entry name" value="Glycolipid transfer protein, GLTP"/>
    <property type="match status" value="1"/>
</dbReference>
<dbReference type="GO" id="GO:0016020">
    <property type="term" value="C:membrane"/>
    <property type="evidence" value="ECO:0007669"/>
    <property type="project" value="TreeGrafter"/>
</dbReference>
<dbReference type="InParanoid" id="A0A1X7U676"/>
<accession>A0A1X7U676</accession>
<dbReference type="STRING" id="400682.A0A1X7U676"/>
<keyword evidence="4" id="KW-1185">Reference proteome</keyword>
<protein>
    <recommendedName>
        <fullName evidence="2">Glycolipid transfer protein domain-containing protein</fullName>
    </recommendedName>
</protein>
<dbReference type="KEGG" id="aqu:100633903"/>
<dbReference type="GO" id="GO:1902387">
    <property type="term" value="F:ceramide 1-phosphate binding"/>
    <property type="evidence" value="ECO:0007669"/>
    <property type="project" value="TreeGrafter"/>
</dbReference>
<reference evidence="4" key="1">
    <citation type="journal article" date="2010" name="Nature">
        <title>The Amphimedon queenslandica genome and the evolution of animal complexity.</title>
        <authorList>
            <person name="Srivastava M."/>
            <person name="Simakov O."/>
            <person name="Chapman J."/>
            <person name="Fahey B."/>
            <person name="Gauthier M.E."/>
            <person name="Mitros T."/>
            <person name="Richards G.S."/>
            <person name="Conaco C."/>
            <person name="Dacre M."/>
            <person name="Hellsten U."/>
            <person name="Larroux C."/>
            <person name="Putnam N.H."/>
            <person name="Stanke M."/>
            <person name="Adamska M."/>
            <person name="Darling A."/>
            <person name="Degnan S.M."/>
            <person name="Oakley T.H."/>
            <person name="Plachetzki D.C."/>
            <person name="Zhai Y."/>
            <person name="Adamski M."/>
            <person name="Calcino A."/>
            <person name="Cummins S.F."/>
            <person name="Goodstein D.M."/>
            <person name="Harris C."/>
            <person name="Jackson D.J."/>
            <person name="Leys S.P."/>
            <person name="Shu S."/>
            <person name="Woodcroft B.J."/>
            <person name="Vervoort M."/>
            <person name="Kosik K.S."/>
            <person name="Manning G."/>
            <person name="Degnan B.M."/>
            <person name="Rokhsar D.S."/>
        </authorList>
    </citation>
    <scope>NUCLEOTIDE SEQUENCE [LARGE SCALE GENOMIC DNA]</scope>
</reference>
<feature type="domain" description="Glycolipid transfer protein" evidence="2">
    <location>
        <begin position="19"/>
        <end position="160"/>
    </location>
</feature>
<evidence type="ECO:0000313" key="3">
    <source>
        <dbReference type="EnsemblMetazoa" id="Aqu2.1.23255_001"/>
    </source>
</evidence>
<dbReference type="EnsemblMetazoa" id="XM_003388881.3">
    <property type="protein sequence ID" value="XP_003388929.1"/>
    <property type="gene ID" value="LOC100633903"/>
</dbReference>
<dbReference type="EnsemblMetazoa" id="Aqu2.1.23255_001">
    <property type="protein sequence ID" value="Aqu2.1.23255_001"/>
    <property type="gene ID" value="Aqu2.1.23255"/>
</dbReference>
<evidence type="ECO:0000259" key="2">
    <source>
        <dbReference type="Pfam" id="PF08718"/>
    </source>
</evidence>
<sequence>MSLFTAIDSKFQADSNGSIATKQFLLACREILPIFDTLGPVVFAPVKKDIAGNVDRLWDKMMTDTEKYILLFNIVEAEMTDGTHTGTHSCTRGLLWLKRALEFIFIFLDNVLKGEQDLVKCAHAAYDNSLRKYHGWIVRGVFSVAVRAVPYYSDFMKSLKKSEITDEEVLGHMKDSNEALKCTIDEINKYYAAKGLNFEDTV</sequence>
<dbReference type="InterPro" id="IPR036497">
    <property type="entry name" value="GLTP_sf"/>
</dbReference>
<reference evidence="3" key="2">
    <citation type="submission" date="2017-05" db="UniProtKB">
        <authorList>
            <consortium name="EnsemblMetazoa"/>
        </authorList>
    </citation>
    <scope>IDENTIFICATION</scope>
</reference>
<organism evidence="3">
    <name type="scientific">Amphimedon queenslandica</name>
    <name type="common">Sponge</name>
    <dbReference type="NCBI Taxonomy" id="400682"/>
    <lineage>
        <taxon>Eukaryota</taxon>
        <taxon>Metazoa</taxon>
        <taxon>Porifera</taxon>
        <taxon>Demospongiae</taxon>
        <taxon>Heteroscleromorpha</taxon>
        <taxon>Haplosclerida</taxon>
        <taxon>Niphatidae</taxon>
        <taxon>Amphimedon</taxon>
    </lineage>
</organism>
<dbReference type="PANTHER" id="PTHR10219">
    <property type="entry name" value="GLYCOLIPID TRANSFER PROTEIN-RELATED"/>
    <property type="match status" value="1"/>
</dbReference>
<name>A0A1X7U676_AMPQE</name>
<dbReference type="eggNOG" id="KOG3221">
    <property type="taxonomic scope" value="Eukaryota"/>
</dbReference>
<dbReference type="AlphaFoldDB" id="A0A1X7U676"/>
<evidence type="ECO:0000256" key="1">
    <source>
        <dbReference type="ARBA" id="ARBA00022448"/>
    </source>
</evidence>
<dbReference type="FunFam" id="1.10.3520.10:FF:000001">
    <property type="entry name" value="Pleckstrin domain-containing family A member 8"/>
    <property type="match status" value="1"/>
</dbReference>
<dbReference type="OMA" id="HYLEDMI"/>